<dbReference type="InterPro" id="IPR036390">
    <property type="entry name" value="WH_DNA-bd_sf"/>
</dbReference>
<evidence type="ECO:0000259" key="4">
    <source>
        <dbReference type="PROSITE" id="PS50949"/>
    </source>
</evidence>
<dbReference type="AlphaFoldDB" id="A0A926S353"/>
<gene>
    <name evidence="5" type="ORF">HK439_01680</name>
</gene>
<name>A0A926S353_9HYPH</name>
<dbReference type="PANTHER" id="PTHR43537:SF6">
    <property type="entry name" value="HTH-TYPE TRANSCRIPTIONAL REPRESSOR RSPR"/>
    <property type="match status" value="1"/>
</dbReference>
<evidence type="ECO:0000256" key="2">
    <source>
        <dbReference type="ARBA" id="ARBA00023125"/>
    </source>
</evidence>
<accession>A0A926S353</accession>
<organism evidence="5 6">
    <name type="scientific">Roseibium aggregatum</name>
    <dbReference type="NCBI Taxonomy" id="187304"/>
    <lineage>
        <taxon>Bacteria</taxon>
        <taxon>Pseudomonadati</taxon>
        <taxon>Pseudomonadota</taxon>
        <taxon>Alphaproteobacteria</taxon>
        <taxon>Hyphomicrobiales</taxon>
        <taxon>Stappiaceae</taxon>
        <taxon>Roseibium</taxon>
    </lineage>
</organism>
<proteinExistence type="predicted"/>
<evidence type="ECO:0000313" key="6">
    <source>
        <dbReference type="Proteomes" id="UP000598467"/>
    </source>
</evidence>
<dbReference type="Gene3D" id="1.20.120.530">
    <property type="entry name" value="GntR ligand-binding domain-like"/>
    <property type="match status" value="1"/>
</dbReference>
<dbReference type="Proteomes" id="UP000598467">
    <property type="component" value="Unassembled WGS sequence"/>
</dbReference>
<dbReference type="PANTHER" id="PTHR43537">
    <property type="entry name" value="TRANSCRIPTIONAL REGULATOR, GNTR FAMILY"/>
    <property type="match status" value="1"/>
</dbReference>
<dbReference type="SUPFAM" id="SSF48008">
    <property type="entry name" value="GntR ligand-binding domain-like"/>
    <property type="match status" value="1"/>
</dbReference>
<comment type="caution">
    <text evidence="5">The sequence shown here is derived from an EMBL/GenBank/DDBJ whole genome shotgun (WGS) entry which is preliminary data.</text>
</comment>
<dbReference type="SUPFAM" id="SSF46785">
    <property type="entry name" value="Winged helix' DNA-binding domain"/>
    <property type="match status" value="1"/>
</dbReference>
<dbReference type="InterPro" id="IPR000524">
    <property type="entry name" value="Tscrpt_reg_HTH_GntR"/>
</dbReference>
<dbReference type="SMART" id="SM00345">
    <property type="entry name" value="HTH_GNTR"/>
    <property type="match status" value="1"/>
</dbReference>
<evidence type="ECO:0000313" key="5">
    <source>
        <dbReference type="EMBL" id="MBD1544958.1"/>
    </source>
</evidence>
<dbReference type="EMBL" id="JABFCZ010000002">
    <property type="protein sequence ID" value="MBD1544958.1"/>
    <property type="molecule type" value="Genomic_DNA"/>
</dbReference>
<dbReference type="InterPro" id="IPR008920">
    <property type="entry name" value="TF_FadR/GntR_C"/>
</dbReference>
<dbReference type="Gene3D" id="1.10.10.10">
    <property type="entry name" value="Winged helix-like DNA-binding domain superfamily/Winged helix DNA-binding domain"/>
    <property type="match status" value="1"/>
</dbReference>
<dbReference type="PROSITE" id="PS50949">
    <property type="entry name" value="HTH_GNTR"/>
    <property type="match status" value="1"/>
</dbReference>
<dbReference type="InterPro" id="IPR011711">
    <property type="entry name" value="GntR_C"/>
</dbReference>
<dbReference type="GO" id="GO:0003677">
    <property type="term" value="F:DNA binding"/>
    <property type="evidence" value="ECO:0007669"/>
    <property type="project" value="UniProtKB-KW"/>
</dbReference>
<evidence type="ECO:0000256" key="3">
    <source>
        <dbReference type="ARBA" id="ARBA00023163"/>
    </source>
</evidence>
<evidence type="ECO:0000256" key="1">
    <source>
        <dbReference type="ARBA" id="ARBA00023015"/>
    </source>
</evidence>
<keyword evidence="2" id="KW-0238">DNA-binding</keyword>
<dbReference type="SMART" id="SM00895">
    <property type="entry name" value="FCD"/>
    <property type="match status" value="1"/>
</dbReference>
<dbReference type="RefSeq" id="WP_190289632.1">
    <property type="nucleotide sequence ID" value="NZ_JABFCZ010000002.1"/>
</dbReference>
<dbReference type="Pfam" id="PF07729">
    <property type="entry name" value="FCD"/>
    <property type="match status" value="1"/>
</dbReference>
<keyword evidence="3" id="KW-0804">Transcription</keyword>
<sequence>MTGTSPLRVLEPLNRPSVADTVFDELHRQILSLELPPGTKMSEVEVAKALGVSRQPVRDAFYRLSKLGFLSIRPQRATTVSQISEKAVHQARFVRSAIEAETVRTACERLTDDDIKALDEILEGQRRAIEAKDAETFHDLDDRFHKEICERSGLGFAWDLIRENKAHMDRVRFLSLSFGSRHAYDDHVEVMEAIRNRDTQSAVKLMRKHLSRILEQLPRIRDEHSQFFAGDPDVDA</sequence>
<keyword evidence="1" id="KW-0805">Transcription regulation</keyword>
<feature type="domain" description="HTH gntR-type" evidence="4">
    <location>
        <begin position="16"/>
        <end position="83"/>
    </location>
</feature>
<dbReference type="GO" id="GO:0003700">
    <property type="term" value="F:DNA-binding transcription factor activity"/>
    <property type="evidence" value="ECO:0007669"/>
    <property type="project" value="InterPro"/>
</dbReference>
<dbReference type="InterPro" id="IPR036388">
    <property type="entry name" value="WH-like_DNA-bd_sf"/>
</dbReference>
<reference evidence="5" key="1">
    <citation type="submission" date="2020-05" db="EMBL/GenBank/DDBJ databases">
        <title>Identification of trans-AT polyketide cluster in two marine bacteria, producers of a novel glutaramide-containing polyketide sesbanimide D and analogs.</title>
        <authorList>
            <person name="Kacar D."/>
            <person name="Rodriguez P."/>
            <person name="Canedo L."/>
            <person name="Gonzalez E."/>
            <person name="Galan B."/>
            <person name="De La Calle F."/>
            <person name="Garcia J.L."/>
        </authorList>
    </citation>
    <scope>NUCLEOTIDE SEQUENCE</scope>
    <source>
        <strain evidence="5">PHM038</strain>
    </source>
</reference>
<protein>
    <submittedName>
        <fullName evidence="5">GntR family transcriptional regulator</fullName>
    </submittedName>
</protein>
<dbReference type="CDD" id="cd07377">
    <property type="entry name" value="WHTH_GntR"/>
    <property type="match status" value="1"/>
</dbReference>
<dbReference type="Pfam" id="PF00392">
    <property type="entry name" value="GntR"/>
    <property type="match status" value="1"/>
</dbReference>